<dbReference type="AlphaFoldDB" id="A0A517M7B9"/>
<dbReference type="GO" id="GO:0005829">
    <property type="term" value="C:cytosol"/>
    <property type="evidence" value="ECO:0007669"/>
    <property type="project" value="TreeGrafter"/>
</dbReference>
<feature type="site" description="Transition state stabilizer" evidence="7">
    <location>
        <position position="375"/>
    </location>
</feature>
<dbReference type="CDD" id="cd00717">
    <property type="entry name" value="URO-D"/>
    <property type="match status" value="1"/>
</dbReference>
<evidence type="ECO:0000256" key="2">
    <source>
        <dbReference type="ARBA" id="ARBA00009935"/>
    </source>
</evidence>
<comment type="subunit">
    <text evidence="7">Homodimer.</text>
</comment>
<gene>
    <name evidence="7 11" type="primary">hemE</name>
    <name evidence="11" type="ORF">EC9_49920</name>
</gene>
<keyword evidence="12" id="KW-1185">Reference proteome</keyword>
<feature type="binding site" evidence="7">
    <location>
        <position position="452"/>
    </location>
    <ligand>
        <name>substrate</name>
    </ligand>
</feature>
<dbReference type="InterPro" id="IPR006361">
    <property type="entry name" value="Uroporphyrinogen_deCO2ase_HemE"/>
</dbReference>
<proteinExistence type="inferred from homology"/>
<dbReference type="Gene3D" id="3.40.50.10090">
    <property type="match status" value="2"/>
</dbReference>
<dbReference type="PANTHER" id="PTHR21091:SF169">
    <property type="entry name" value="UROPORPHYRINOGEN DECARBOXYLASE"/>
    <property type="match status" value="1"/>
</dbReference>
<dbReference type="InterPro" id="IPR036108">
    <property type="entry name" value="4pyrrol_syn_uPrphyn_synt_sf"/>
</dbReference>
<dbReference type="PROSITE" id="PS00907">
    <property type="entry name" value="UROD_2"/>
    <property type="match status" value="1"/>
</dbReference>
<evidence type="ECO:0000256" key="6">
    <source>
        <dbReference type="ARBA" id="ARBA00023244"/>
    </source>
</evidence>
<evidence type="ECO:0000256" key="5">
    <source>
        <dbReference type="ARBA" id="ARBA00023239"/>
    </source>
</evidence>
<comment type="catalytic activity">
    <reaction evidence="7">
        <text>uroporphyrinogen III + 4 H(+) = coproporphyrinogen III + 4 CO2</text>
        <dbReference type="Rhea" id="RHEA:19865"/>
        <dbReference type="ChEBI" id="CHEBI:15378"/>
        <dbReference type="ChEBI" id="CHEBI:16526"/>
        <dbReference type="ChEBI" id="CHEBI:57308"/>
        <dbReference type="ChEBI" id="CHEBI:57309"/>
        <dbReference type="EC" id="4.1.1.37"/>
    </reaction>
</comment>
<evidence type="ECO:0000256" key="8">
    <source>
        <dbReference type="RuleBase" id="RU004169"/>
    </source>
</evidence>
<dbReference type="EC" id="4.1.1.37" evidence="3 7"/>
<keyword evidence="7" id="KW-0963">Cytoplasm</keyword>
<dbReference type="PROSITE" id="PS00906">
    <property type="entry name" value="UROD_1"/>
    <property type="match status" value="1"/>
</dbReference>
<comment type="pathway">
    <text evidence="1 7">Porphyrin-containing compound metabolism; protoporphyrin-IX biosynthesis; coproporphyrinogen-III from 5-aminolevulinate: step 4/4.</text>
</comment>
<feature type="binding site" evidence="7">
    <location>
        <position position="620"/>
    </location>
    <ligand>
        <name>substrate</name>
    </ligand>
</feature>
<dbReference type="InterPro" id="IPR003754">
    <property type="entry name" value="4pyrrol_synth_uPrphyn_synth"/>
</dbReference>
<evidence type="ECO:0000256" key="1">
    <source>
        <dbReference type="ARBA" id="ARBA00004804"/>
    </source>
</evidence>
<dbReference type="PANTHER" id="PTHR21091">
    <property type="entry name" value="METHYLTETRAHYDROFOLATE:HOMOCYSTEINE METHYLTRANSFERASE RELATED"/>
    <property type="match status" value="1"/>
</dbReference>
<keyword evidence="6 7" id="KW-0627">Porphyrin biosynthesis</keyword>
<dbReference type="HAMAP" id="MF_00218">
    <property type="entry name" value="URO_D"/>
    <property type="match status" value="1"/>
</dbReference>
<dbReference type="RefSeq" id="WP_145348539.1">
    <property type="nucleotide sequence ID" value="NZ_CP036261.1"/>
</dbReference>
<organism evidence="11 12">
    <name type="scientific">Rosistilla ulvae</name>
    <dbReference type="NCBI Taxonomy" id="1930277"/>
    <lineage>
        <taxon>Bacteria</taxon>
        <taxon>Pseudomonadati</taxon>
        <taxon>Planctomycetota</taxon>
        <taxon>Planctomycetia</taxon>
        <taxon>Pirellulales</taxon>
        <taxon>Pirellulaceae</taxon>
        <taxon>Rosistilla</taxon>
    </lineage>
</organism>
<feature type="domain" description="Uroporphyrinogen decarboxylase (URO-D)" evidence="10">
    <location>
        <begin position="440"/>
        <end position="456"/>
    </location>
</feature>
<dbReference type="KEGG" id="ruv:EC9_49920"/>
<dbReference type="EMBL" id="CP036261">
    <property type="protein sequence ID" value="QDS90776.1"/>
    <property type="molecule type" value="Genomic_DNA"/>
</dbReference>
<dbReference type="Pfam" id="PF01208">
    <property type="entry name" value="URO-D"/>
    <property type="match status" value="1"/>
</dbReference>
<comment type="function">
    <text evidence="7">Catalyzes the decarboxylation of four acetate groups of uroporphyrinogen-III to yield coproporphyrinogen-III.</text>
</comment>
<evidence type="ECO:0000259" key="10">
    <source>
        <dbReference type="PROSITE" id="PS00907"/>
    </source>
</evidence>
<dbReference type="SUPFAM" id="SSF51726">
    <property type="entry name" value="UROD/MetE-like"/>
    <property type="match status" value="1"/>
</dbReference>
<comment type="subcellular location">
    <subcellularLocation>
        <location evidence="7">Cytoplasm</location>
    </subcellularLocation>
</comment>
<evidence type="ECO:0000256" key="3">
    <source>
        <dbReference type="ARBA" id="ARBA00012288"/>
    </source>
</evidence>
<accession>A0A517M7B9</accession>
<comment type="caution">
    <text evidence="7">Lacks conserved residue(s) required for the propagation of feature annotation.</text>
</comment>
<dbReference type="InterPro" id="IPR038071">
    <property type="entry name" value="UROD/MetE-like_sf"/>
</dbReference>
<comment type="similarity">
    <text evidence="2 7 8">Belongs to the uroporphyrinogen decarboxylase family.</text>
</comment>
<feature type="binding site" evidence="7">
    <location>
        <begin position="326"/>
        <end position="330"/>
    </location>
    <ligand>
        <name>substrate</name>
    </ligand>
</feature>
<evidence type="ECO:0000313" key="12">
    <source>
        <dbReference type="Proteomes" id="UP000319557"/>
    </source>
</evidence>
<feature type="binding site" evidence="7">
    <location>
        <position position="507"/>
    </location>
    <ligand>
        <name>substrate</name>
    </ligand>
</feature>
<dbReference type="GO" id="GO:0004852">
    <property type="term" value="F:uroporphyrinogen-III synthase activity"/>
    <property type="evidence" value="ECO:0007669"/>
    <property type="project" value="InterPro"/>
</dbReference>
<evidence type="ECO:0000256" key="4">
    <source>
        <dbReference type="ARBA" id="ARBA00022793"/>
    </source>
</evidence>
<dbReference type="OrthoDB" id="9806656at2"/>
<dbReference type="Gene3D" id="3.20.20.210">
    <property type="match status" value="1"/>
</dbReference>
<dbReference type="GO" id="GO:0004853">
    <property type="term" value="F:uroporphyrinogen decarboxylase activity"/>
    <property type="evidence" value="ECO:0007669"/>
    <property type="project" value="UniProtKB-UniRule"/>
</dbReference>
<evidence type="ECO:0000259" key="9">
    <source>
        <dbReference type="PROSITE" id="PS00906"/>
    </source>
</evidence>
<dbReference type="GO" id="GO:0006782">
    <property type="term" value="P:protoporphyrinogen IX biosynthetic process"/>
    <property type="evidence" value="ECO:0007669"/>
    <property type="project" value="UniProtKB-UniRule"/>
</dbReference>
<feature type="binding site" evidence="7">
    <location>
        <position position="375"/>
    </location>
    <ligand>
        <name>substrate</name>
    </ligand>
</feature>
<dbReference type="SUPFAM" id="SSF69618">
    <property type="entry name" value="HemD-like"/>
    <property type="match status" value="1"/>
</dbReference>
<sequence>MTDRKPDFGGLRVAALESRRADDLTRMIEKHGGVAFVSPSMREVPIEPNRDAIDFAYKVMTGQIGVVILMTGVGFRHLLRATEKHLDNQKFLDSLSDIVTVCRGPKPVAAMKEVGLKPTHRVPEPNTWRELLTTLDQNVSLVNQNVGLQEYGVTNTSLIAGLEARGATVFPVRPYAWDFPEDQTLLRQNVRALASGQRDVVMFTSAHQAVNLLRCAEEMKLVNELRQGLKRMVVASIGPTTSQMLEESEIRVDLEPEHPKMGHLVVDTARRAGEIHTNRHTIQMMPIHDELPMNAAETTGPAWQQSLFLKACRGEPTERTPIWLMRQAGRYMAEYREVRAKTSFLDLCKNPQLCSEVMCTAVDKLGVDAAIIFSDLLPILEPLGFDLEFVKGDGPVIHNPIRGGAQVDRVKELDEPGSLQFVYDTVRQTRADMPDEIPVIGFSGSPFTLASYAIEGGGSRAYTNTKQLMYTDPGAWNALMSRLSRAIVLYLNEQIAAGANCVQLFDSWVGCLSTNDYKQFVLPHMRHIFEGVDPSVPVINFGTGNPMLLPLMRGDRRTVVGVDWRIDLDAAWKMIGADRPVQGNLEPAVLLGTPELIKERAAMVLQQAGGRPGHIFNLGHGVFQQTPVENVIALVEMVKELSAV</sequence>
<reference evidence="11 12" key="1">
    <citation type="submission" date="2019-02" db="EMBL/GenBank/DDBJ databases">
        <title>Deep-cultivation of Planctomycetes and their phenomic and genomic characterization uncovers novel biology.</title>
        <authorList>
            <person name="Wiegand S."/>
            <person name="Jogler M."/>
            <person name="Boedeker C."/>
            <person name="Pinto D."/>
            <person name="Vollmers J."/>
            <person name="Rivas-Marin E."/>
            <person name="Kohn T."/>
            <person name="Peeters S.H."/>
            <person name="Heuer A."/>
            <person name="Rast P."/>
            <person name="Oberbeckmann S."/>
            <person name="Bunk B."/>
            <person name="Jeske O."/>
            <person name="Meyerdierks A."/>
            <person name="Storesund J.E."/>
            <person name="Kallscheuer N."/>
            <person name="Luecker S."/>
            <person name="Lage O.M."/>
            <person name="Pohl T."/>
            <person name="Merkel B.J."/>
            <person name="Hornburger P."/>
            <person name="Mueller R.-W."/>
            <person name="Bruemmer F."/>
            <person name="Labrenz M."/>
            <person name="Spormann A.M."/>
            <person name="Op den Camp H."/>
            <person name="Overmann J."/>
            <person name="Amann R."/>
            <person name="Jetten M.S.M."/>
            <person name="Mascher T."/>
            <person name="Medema M.H."/>
            <person name="Devos D.P."/>
            <person name="Kaster A.-K."/>
            <person name="Ovreas L."/>
            <person name="Rohde M."/>
            <person name="Galperin M.Y."/>
            <person name="Jogler C."/>
        </authorList>
    </citation>
    <scope>NUCLEOTIDE SEQUENCE [LARGE SCALE GENOMIC DNA]</scope>
    <source>
        <strain evidence="11 12">EC9</strain>
    </source>
</reference>
<dbReference type="CDD" id="cd06578">
    <property type="entry name" value="HemD"/>
    <property type="match status" value="1"/>
</dbReference>
<dbReference type="InterPro" id="IPR000257">
    <property type="entry name" value="Uroporphyrinogen_deCOase"/>
</dbReference>
<protein>
    <recommendedName>
        <fullName evidence="3 7">Uroporphyrinogen decarboxylase</fullName>
        <shortName evidence="7">UPD</shortName>
        <shortName evidence="7">URO-D</shortName>
        <ecNumber evidence="3 7">4.1.1.37</ecNumber>
    </recommendedName>
</protein>
<name>A0A517M7B9_9BACT</name>
<dbReference type="Proteomes" id="UP000319557">
    <property type="component" value="Chromosome"/>
</dbReference>
<dbReference type="UniPathway" id="UPA00251">
    <property type="reaction ID" value="UER00321"/>
</dbReference>
<dbReference type="Pfam" id="PF02602">
    <property type="entry name" value="HEM4"/>
    <property type="match status" value="1"/>
</dbReference>
<evidence type="ECO:0000256" key="7">
    <source>
        <dbReference type="HAMAP-Rule" id="MF_00218"/>
    </source>
</evidence>
<dbReference type="NCBIfam" id="TIGR01464">
    <property type="entry name" value="hemE"/>
    <property type="match status" value="1"/>
</dbReference>
<keyword evidence="4 7" id="KW-0210">Decarboxylase</keyword>
<evidence type="ECO:0000313" key="11">
    <source>
        <dbReference type="EMBL" id="QDS90776.1"/>
    </source>
</evidence>
<feature type="domain" description="Uroporphyrinogen decarboxylase (URO-D)" evidence="9">
    <location>
        <begin position="321"/>
        <end position="330"/>
    </location>
</feature>
<keyword evidence="5 7" id="KW-0456">Lyase</keyword>